<evidence type="ECO:0000313" key="2">
    <source>
        <dbReference type="EMBL" id="TEA36601.1"/>
    </source>
</evidence>
<keyword evidence="3" id="KW-1185">Reference proteome</keyword>
<feature type="compositionally biased region" description="Basic residues" evidence="1">
    <location>
        <begin position="105"/>
        <end position="117"/>
    </location>
</feature>
<accession>A0A484GM71</accession>
<feature type="compositionally biased region" description="Low complexity" evidence="1">
    <location>
        <begin position="1"/>
        <end position="26"/>
    </location>
</feature>
<feature type="compositionally biased region" description="Basic residues" evidence="1">
    <location>
        <begin position="27"/>
        <end position="44"/>
    </location>
</feature>
<dbReference type="AlphaFoldDB" id="A0A484GM71"/>
<dbReference type="Proteomes" id="UP000295264">
    <property type="component" value="Unassembled WGS sequence"/>
</dbReference>
<reference evidence="2 3" key="1">
    <citation type="journal article" date="2018" name="Genomics">
        <title>Molecular footprints of inshore aquatic adaptation in Indo-Pacific humpback dolphin (Sousa chinensis).</title>
        <authorList>
            <person name="Ming Y."/>
            <person name="Jian J."/>
            <person name="Yu F."/>
            <person name="Yu X."/>
            <person name="Wang J."/>
            <person name="Liu W."/>
        </authorList>
    </citation>
    <scope>NUCLEOTIDE SEQUENCE [LARGE SCALE GENOMIC DNA]</scope>
    <source>
        <strain evidence="2">MY-2018</strain>
        <tissue evidence="2">Skin</tissue>
    </source>
</reference>
<name>A0A484GM71_SOUCH</name>
<feature type="region of interest" description="Disordered" evidence="1">
    <location>
        <begin position="1"/>
        <end position="57"/>
    </location>
</feature>
<feature type="region of interest" description="Disordered" evidence="1">
    <location>
        <begin position="105"/>
        <end position="165"/>
    </location>
</feature>
<evidence type="ECO:0000256" key="1">
    <source>
        <dbReference type="SAM" id="MobiDB-lite"/>
    </source>
</evidence>
<proteinExistence type="predicted"/>
<protein>
    <submittedName>
        <fullName evidence="2">Uncharacterized protein</fullName>
    </submittedName>
</protein>
<organism evidence="2 3">
    <name type="scientific">Sousa chinensis</name>
    <name type="common">Indo-pacific humpbacked dolphin</name>
    <name type="synonym">Steno chinensis</name>
    <dbReference type="NCBI Taxonomy" id="103600"/>
    <lineage>
        <taxon>Eukaryota</taxon>
        <taxon>Metazoa</taxon>
        <taxon>Chordata</taxon>
        <taxon>Craniata</taxon>
        <taxon>Vertebrata</taxon>
        <taxon>Euteleostomi</taxon>
        <taxon>Mammalia</taxon>
        <taxon>Eutheria</taxon>
        <taxon>Laurasiatheria</taxon>
        <taxon>Artiodactyla</taxon>
        <taxon>Whippomorpha</taxon>
        <taxon>Cetacea</taxon>
        <taxon>Odontoceti</taxon>
        <taxon>Delphinidae</taxon>
        <taxon>Sousa</taxon>
    </lineage>
</organism>
<evidence type="ECO:0000313" key="3">
    <source>
        <dbReference type="Proteomes" id="UP000295264"/>
    </source>
</evidence>
<gene>
    <name evidence="2" type="ORF">DBR06_SOUSAS38110023</name>
</gene>
<sequence>MGSPRLVPSPSSLLGSSALSPVSIRARAPHRQAQRRLPGQRHRGWREGGAAGTGCPMEMGFGEASERETRLLRLTPDLPAPCADSSLLASLWVSGAPRLPVLRAARPRRHARGRGTGRPRSPWPGRRQLVPTGPSGEEVPAGGPAPHGRVAGAPVGPAGCGGHISPGEDATAATVVPFQRMLSPRWWPEVFYGLSDRGAHRGYPIPTPRVCVWLFGALGGNQPRCRAQPLSGRAGARRLSSRLSPLPIAHVCLELGGAVWGGLAGLLAALGMEGAGVVKEDDAH</sequence>
<feature type="compositionally biased region" description="Low complexity" evidence="1">
    <location>
        <begin position="139"/>
        <end position="157"/>
    </location>
</feature>
<comment type="caution">
    <text evidence="2">The sequence shown here is derived from an EMBL/GenBank/DDBJ whole genome shotgun (WGS) entry which is preliminary data.</text>
</comment>
<dbReference type="EMBL" id="QWLN02006020">
    <property type="protein sequence ID" value="TEA36601.1"/>
    <property type="molecule type" value="Genomic_DNA"/>
</dbReference>